<reference evidence="3" key="1">
    <citation type="submission" date="2023-06" db="EMBL/GenBank/DDBJ databases">
        <title>Male Hemibagrus guttatus genome.</title>
        <authorList>
            <person name="Bian C."/>
        </authorList>
    </citation>
    <scope>NUCLEOTIDE SEQUENCE</scope>
    <source>
        <strain evidence="3">Male_cb2023</strain>
        <tissue evidence="3">Muscle</tissue>
    </source>
</reference>
<dbReference type="Pfam" id="PF13358">
    <property type="entry name" value="DDE_3"/>
    <property type="match status" value="1"/>
</dbReference>
<feature type="region of interest" description="Disordered" evidence="1">
    <location>
        <begin position="1"/>
        <end position="69"/>
    </location>
</feature>
<evidence type="ECO:0000313" key="4">
    <source>
        <dbReference type="Proteomes" id="UP001274896"/>
    </source>
</evidence>
<dbReference type="AlphaFoldDB" id="A0AAE0PY39"/>
<evidence type="ECO:0000259" key="2">
    <source>
        <dbReference type="Pfam" id="PF13358"/>
    </source>
</evidence>
<dbReference type="GO" id="GO:0003676">
    <property type="term" value="F:nucleic acid binding"/>
    <property type="evidence" value="ECO:0007669"/>
    <property type="project" value="InterPro"/>
</dbReference>
<dbReference type="PANTHER" id="PTHR23022:SF135">
    <property type="entry name" value="SI:DKEY-77F5.3"/>
    <property type="match status" value="1"/>
</dbReference>
<accession>A0AAE0PY39</accession>
<gene>
    <name evidence="3" type="ORF">QTP70_026811</name>
</gene>
<organism evidence="3 4">
    <name type="scientific">Hemibagrus guttatus</name>
    <dbReference type="NCBI Taxonomy" id="175788"/>
    <lineage>
        <taxon>Eukaryota</taxon>
        <taxon>Metazoa</taxon>
        <taxon>Chordata</taxon>
        <taxon>Craniata</taxon>
        <taxon>Vertebrata</taxon>
        <taxon>Euteleostomi</taxon>
        <taxon>Actinopterygii</taxon>
        <taxon>Neopterygii</taxon>
        <taxon>Teleostei</taxon>
        <taxon>Ostariophysi</taxon>
        <taxon>Siluriformes</taxon>
        <taxon>Bagridae</taxon>
        <taxon>Hemibagrus</taxon>
    </lineage>
</organism>
<dbReference type="PANTHER" id="PTHR23022">
    <property type="entry name" value="TRANSPOSABLE ELEMENT-RELATED"/>
    <property type="match status" value="1"/>
</dbReference>
<feature type="compositionally biased region" description="Basic residues" evidence="1">
    <location>
        <begin position="58"/>
        <end position="69"/>
    </location>
</feature>
<protein>
    <recommendedName>
        <fullName evidence="2">Tc1-like transposase DDE domain-containing protein</fullName>
    </recommendedName>
</protein>
<name>A0AAE0PY39_9TELE</name>
<feature type="domain" description="Tc1-like transposase DDE" evidence="2">
    <location>
        <begin position="91"/>
        <end position="241"/>
    </location>
</feature>
<dbReference type="EMBL" id="JAUCMX010000026">
    <property type="protein sequence ID" value="KAK3510082.1"/>
    <property type="molecule type" value="Genomic_DNA"/>
</dbReference>
<evidence type="ECO:0000313" key="3">
    <source>
        <dbReference type="EMBL" id="KAK3510082.1"/>
    </source>
</evidence>
<dbReference type="InterPro" id="IPR038717">
    <property type="entry name" value="Tc1-like_DDE_dom"/>
</dbReference>
<sequence>MSDDLSPAGPKTPTGREGGRCGRRSPPPMRNEAERVPAMKRKKKQVSSGPSSADRMVHRGHLPRNKKNIKARLSFARKHLDDPRDFWENTLWTDERKTELFGRSVSHYVWRKSNTTFQKKNIIPTVKYGGGSVMVWGCFAASGPGRLAVINGNMNSAVYQKILKENVRPSVCDLKPKRTWVLQQDNDPKHTGKSTSEWLKKNKTKTLEWPSQSPDLNPIEMLWHDLKKVFHARKPSNVAELQQSAKMSGPKFLHNAVTDSLQVMENT</sequence>
<evidence type="ECO:0000256" key="1">
    <source>
        <dbReference type="SAM" id="MobiDB-lite"/>
    </source>
</evidence>
<keyword evidence="4" id="KW-1185">Reference proteome</keyword>
<proteinExistence type="predicted"/>
<dbReference type="InterPro" id="IPR036397">
    <property type="entry name" value="RNaseH_sf"/>
</dbReference>
<dbReference type="Gene3D" id="3.30.420.10">
    <property type="entry name" value="Ribonuclease H-like superfamily/Ribonuclease H"/>
    <property type="match status" value="1"/>
</dbReference>
<comment type="caution">
    <text evidence="3">The sequence shown here is derived from an EMBL/GenBank/DDBJ whole genome shotgun (WGS) entry which is preliminary data.</text>
</comment>
<dbReference type="InterPro" id="IPR052338">
    <property type="entry name" value="Transposase_5"/>
</dbReference>
<dbReference type="Proteomes" id="UP001274896">
    <property type="component" value="Unassembled WGS sequence"/>
</dbReference>